<dbReference type="PANTHER" id="PTHR45090">
    <property type="entry name" value="CHAPERONE PROTEIN DNAJ 20 CHLOROPLASTIC"/>
    <property type="match status" value="1"/>
</dbReference>
<feature type="domain" description="J" evidence="2">
    <location>
        <begin position="79"/>
        <end position="146"/>
    </location>
</feature>
<evidence type="ECO:0000256" key="1">
    <source>
        <dbReference type="SAM" id="MobiDB-lite"/>
    </source>
</evidence>
<dbReference type="AlphaFoldDB" id="A9NRM3"/>
<evidence type="ECO:0000313" key="4">
    <source>
        <dbReference type="EMBL" id="ACN40690.1"/>
    </source>
</evidence>
<evidence type="ECO:0000313" key="3">
    <source>
        <dbReference type="EMBL" id="ABK23284.1"/>
    </source>
</evidence>
<reference evidence="3" key="1">
    <citation type="journal article" date="2008" name="BMC Genomics">
        <title>A conifer genomics resource of 200,000 spruce (Picea spp.) ESTs and 6,464 high-quality, sequence-finished full-length cDNAs for Sitka spruce (Picea sitchensis).</title>
        <authorList>
            <person name="Ralph S.G."/>
            <person name="Chun H.J."/>
            <person name="Kolosova N."/>
            <person name="Cooper D."/>
            <person name="Oddy C."/>
            <person name="Ritland C.E."/>
            <person name="Kirkpatrick R."/>
            <person name="Moore R."/>
            <person name="Barber S."/>
            <person name="Holt R.A."/>
            <person name="Jones S.J."/>
            <person name="Marra M.A."/>
            <person name="Douglas C.J."/>
            <person name="Ritland K."/>
            <person name="Bohlmann J."/>
        </authorList>
    </citation>
    <scope>NUCLEOTIDE SEQUENCE</scope>
    <source>
        <tissue evidence="3">Green portion of the leader tissue</tissue>
    </source>
</reference>
<dbReference type="SMART" id="SM00271">
    <property type="entry name" value="DnaJ"/>
    <property type="match status" value="1"/>
</dbReference>
<dbReference type="InterPro" id="IPR053232">
    <property type="entry name" value="DnaJ_C/III_chloroplastic"/>
</dbReference>
<sequence length="211" mass="24616">MSIRLEKIPNFAEEGMEIMAVSSPKYLKFSEISPMSKTPIKSPLGSLNHGHIRYPVLHYRRLICPPARALLNSVERPPSFYELLGISEDVGLRDIKQAYRQMARKYHPDVCPPEQAEEYTRRFIEVQEAYETLSDPRRKNLYDSYLSGRIHAGVSGINRWDYTQEELAKEEWRSRWETQLYDLKQRANFKDAGQASSWGARMRQQNRSTSS</sequence>
<dbReference type="InterPro" id="IPR001623">
    <property type="entry name" value="DnaJ_domain"/>
</dbReference>
<dbReference type="Gene3D" id="1.10.287.110">
    <property type="entry name" value="DnaJ domain"/>
    <property type="match status" value="1"/>
</dbReference>
<dbReference type="EMBL" id="EF083952">
    <property type="protein sequence ID" value="ABK23284.1"/>
    <property type="molecule type" value="mRNA"/>
</dbReference>
<feature type="region of interest" description="Disordered" evidence="1">
    <location>
        <begin position="192"/>
        <end position="211"/>
    </location>
</feature>
<dbReference type="InterPro" id="IPR018253">
    <property type="entry name" value="DnaJ_domain_CS"/>
</dbReference>
<reference evidence="4" key="2">
    <citation type="submission" date="2009-02" db="EMBL/GenBank/DDBJ databases">
        <title>Full length sequence-verified cDNA sequences from Sitka spruce (Picea sitchensis).</title>
        <authorList>
            <person name="Reid K.E."/>
            <person name="Liao N."/>
            <person name="Ralph S."/>
            <person name="Kolosova N."/>
            <person name="Oddy C."/>
            <person name="Moore R."/>
            <person name="Mayo M."/>
            <person name="Wagner S."/>
            <person name="King J."/>
            <person name="Yanchuk A."/>
            <person name="Holt R."/>
            <person name="Jones S."/>
            <person name="Marra M."/>
            <person name="Ritland C.E."/>
            <person name="Ritland K."/>
            <person name="Bohlmann J."/>
        </authorList>
    </citation>
    <scope>NUCLEOTIDE SEQUENCE</scope>
    <source>
        <tissue evidence="4">Bark</tissue>
    </source>
</reference>
<dbReference type="OMA" id="FIEVHEA"/>
<dbReference type="Pfam" id="PF00226">
    <property type="entry name" value="DnaJ"/>
    <property type="match status" value="1"/>
</dbReference>
<dbReference type="PROSITE" id="PS50076">
    <property type="entry name" value="DNAJ_2"/>
    <property type="match status" value="1"/>
</dbReference>
<dbReference type="SUPFAM" id="SSF46565">
    <property type="entry name" value="Chaperone J-domain"/>
    <property type="match status" value="1"/>
</dbReference>
<dbReference type="PANTHER" id="PTHR45090:SF4">
    <property type="entry name" value="J DOMAIN-CONTAINING PROTEIN"/>
    <property type="match status" value="1"/>
</dbReference>
<dbReference type="CDD" id="cd06257">
    <property type="entry name" value="DnaJ"/>
    <property type="match status" value="1"/>
</dbReference>
<dbReference type="PRINTS" id="PR00625">
    <property type="entry name" value="JDOMAIN"/>
</dbReference>
<protein>
    <recommendedName>
        <fullName evidence="2">J domain-containing protein</fullName>
    </recommendedName>
</protein>
<dbReference type="GO" id="GO:0009507">
    <property type="term" value="C:chloroplast"/>
    <property type="evidence" value="ECO:0007669"/>
    <property type="project" value="TreeGrafter"/>
</dbReference>
<accession>A9NRM3</accession>
<name>A9NRM3_PICSI</name>
<dbReference type="PROSITE" id="PS00636">
    <property type="entry name" value="DNAJ_1"/>
    <property type="match status" value="1"/>
</dbReference>
<dbReference type="InterPro" id="IPR036869">
    <property type="entry name" value="J_dom_sf"/>
</dbReference>
<dbReference type="EMBL" id="BT071220">
    <property type="protein sequence ID" value="ACN40690.1"/>
    <property type="molecule type" value="mRNA"/>
</dbReference>
<evidence type="ECO:0000259" key="2">
    <source>
        <dbReference type="PROSITE" id="PS50076"/>
    </source>
</evidence>
<proteinExistence type="evidence at transcript level"/>
<organism evidence="3">
    <name type="scientific">Picea sitchensis</name>
    <name type="common">Sitka spruce</name>
    <name type="synonym">Pinus sitchensis</name>
    <dbReference type="NCBI Taxonomy" id="3332"/>
    <lineage>
        <taxon>Eukaryota</taxon>
        <taxon>Viridiplantae</taxon>
        <taxon>Streptophyta</taxon>
        <taxon>Embryophyta</taxon>
        <taxon>Tracheophyta</taxon>
        <taxon>Spermatophyta</taxon>
        <taxon>Pinopsida</taxon>
        <taxon>Pinidae</taxon>
        <taxon>Conifers I</taxon>
        <taxon>Pinales</taxon>
        <taxon>Pinaceae</taxon>
        <taxon>Picea</taxon>
    </lineage>
</organism>